<gene>
    <name evidence="14" type="primary">LOC123107917</name>
</gene>
<dbReference type="Gramene" id="TraesSYM5A03G02766940.1">
    <property type="protein sequence ID" value="TraesSYM5A03G02766940.1"/>
    <property type="gene ID" value="TraesSYM5A03G02766940"/>
</dbReference>
<dbReference type="GO" id="GO:0009610">
    <property type="term" value="P:response to symbiotic fungus"/>
    <property type="evidence" value="ECO:0007669"/>
    <property type="project" value="UniProtKB-ARBA"/>
</dbReference>
<feature type="domain" description="Phytocyanin" evidence="13">
    <location>
        <begin position="28"/>
        <end position="127"/>
    </location>
</feature>
<dbReference type="PANTHER" id="PTHR33021:SF441">
    <property type="entry name" value="OS03G0791366 PROTEIN"/>
    <property type="match status" value="1"/>
</dbReference>
<dbReference type="Gramene" id="TraesLAC5A03G02691620.1">
    <property type="protein sequence ID" value="TraesLAC5A03G02691620.1"/>
    <property type="gene ID" value="TraesLAC5A03G02691620"/>
</dbReference>
<dbReference type="Gramene" id="TraesRN5A0100998000.1">
    <property type="protein sequence ID" value="TraesRN5A0100998000.1"/>
    <property type="gene ID" value="TraesRN5A0100998000"/>
</dbReference>
<evidence type="ECO:0000256" key="3">
    <source>
        <dbReference type="ARBA" id="ARBA00022692"/>
    </source>
</evidence>
<dbReference type="Pfam" id="PF02298">
    <property type="entry name" value="Cu_bind_like"/>
    <property type="match status" value="1"/>
</dbReference>
<dbReference type="Gramene" id="TraesPARA_EIv1.0_1533100.1">
    <property type="protein sequence ID" value="TraesPARA_EIv1.0_1533100.1.CDS"/>
    <property type="gene ID" value="TraesPARA_EIv1.0_1533100"/>
</dbReference>
<dbReference type="Gramene" id="TraesJAG5A03G02738970.1">
    <property type="protein sequence ID" value="TraesJAG5A03G02738970.1"/>
    <property type="gene ID" value="TraesJAG5A03G02738970"/>
</dbReference>
<dbReference type="Gramene" id="TraesWEE_scaffold_027242_01G000100.1">
    <property type="protein sequence ID" value="TraesWEE_scaffold_027242_01G000100.1"/>
    <property type="gene ID" value="TraesWEE_scaffold_027242_01G000100"/>
</dbReference>
<evidence type="ECO:0000256" key="6">
    <source>
        <dbReference type="ARBA" id="ARBA00022982"/>
    </source>
</evidence>
<feature type="chain" id="PRO_5043176743" description="Phytocyanin domain-containing protein" evidence="12">
    <location>
        <begin position="28"/>
        <end position="172"/>
    </location>
</feature>
<dbReference type="FunFam" id="2.60.40.420:FF:000067">
    <property type="entry name" value="Cupredoxin superfamily protein"/>
    <property type="match status" value="1"/>
</dbReference>
<evidence type="ECO:0000256" key="1">
    <source>
        <dbReference type="ARBA" id="ARBA00004479"/>
    </source>
</evidence>
<dbReference type="Gramene" id="TraesMAC5A03G02735750.1">
    <property type="protein sequence ID" value="TraesMAC5A03G02735750.1"/>
    <property type="gene ID" value="TraesMAC5A03G02735750"/>
</dbReference>
<keyword evidence="7" id="KW-1133">Transmembrane helix</keyword>
<reference evidence="14" key="1">
    <citation type="submission" date="2018-08" db="EMBL/GenBank/DDBJ databases">
        <authorList>
            <person name="Rossello M."/>
        </authorList>
    </citation>
    <scope>NUCLEOTIDE SEQUENCE [LARGE SCALE GENOMIC DNA]</scope>
    <source>
        <strain evidence="14">cv. Chinese Spring</strain>
    </source>
</reference>
<dbReference type="OMA" id="WAEANQF"/>
<name>A0A3B6KQZ7_WHEAT</name>
<dbReference type="Gramene" id="TraesCS5A02G415300.1">
    <property type="protein sequence ID" value="TraesCS5A02G415300.1"/>
    <property type="gene ID" value="TraesCS5A02G415300"/>
</dbReference>
<dbReference type="Gramene" id="TraesLDM5A03G02740370.1">
    <property type="protein sequence ID" value="TraesLDM5A03G02740370.1"/>
    <property type="gene ID" value="TraesLDM5A03G02740370"/>
</dbReference>
<evidence type="ECO:0000256" key="8">
    <source>
        <dbReference type="ARBA" id="ARBA00023008"/>
    </source>
</evidence>
<dbReference type="EnsemblPlants" id="TraesCS5A02G415300.1">
    <property type="protein sequence ID" value="TraesCS5A02G415300.1"/>
    <property type="gene ID" value="TraesCS5A02G415300"/>
</dbReference>
<dbReference type="Gramene" id="TraesCLE_scaffold_065489_01G000100.1">
    <property type="protein sequence ID" value="TraesCLE_scaffold_065489_01G000100.1"/>
    <property type="gene ID" value="TraesCLE_scaffold_065489_01G000100"/>
</dbReference>
<keyword evidence="3" id="KW-0812">Transmembrane</keyword>
<dbReference type="GeneID" id="123107917"/>
<evidence type="ECO:0000256" key="10">
    <source>
        <dbReference type="ARBA" id="ARBA00023157"/>
    </source>
</evidence>
<keyword evidence="11" id="KW-0325">Glycoprotein</keyword>
<dbReference type="STRING" id="4565.A0A3B6KQZ7"/>
<dbReference type="AlphaFoldDB" id="A0A3B6KQZ7"/>
<evidence type="ECO:0000313" key="15">
    <source>
        <dbReference type="Proteomes" id="UP000019116"/>
    </source>
</evidence>
<keyword evidence="10" id="KW-1015">Disulfide bond</keyword>
<keyword evidence="2" id="KW-0813">Transport</keyword>
<dbReference type="Gramene" id="TraesNOR5A03G02761090.1">
    <property type="protein sequence ID" value="TraesNOR5A03G02761090.1"/>
    <property type="gene ID" value="TraesNOR5A03G02761090"/>
</dbReference>
<protein>
    <recommendedName>
        <fullName evidence="13">Phytocyanin domain-containing protein</fullName>
    </recommendedName>
</protein>
<evidence type="ECO:0000256" key="2">
    <source>
        <dbReference type="ARBA" id="ARBA00022448"/>
    </source>
</evidence>
<dbReference type="PROSITE" id="PS51485">
    <property type="entry name" value="PHYTOCYANIN"/>
    <property type="match status" value="1"/>
</dbReference>
<keyword evidence="5 12" id="KW-0732">Signal</keyword>
<organism evidence="14">
    <name type="scientific">Triticum aestivum</name>
    <name type="common">Wheat</name>
    <dbReference type="NCBI Taxonomy" id="4565"/>
    <lineage>
        <taxon>Eukaryota</taxon>
        <taxon>Viridiplantae</taxon>
        <taxon>Streptophyta</taxon>
        <taxon>Embryophyta</taxon>
        <taxon>Tracheophyta</taxon>
        <taxon>Spermatophyta</taxon>
        <taxon>Magnoliopsida</taxon>
        <taxon>Liliopsida</taxon>
        <taxon>Poales</taxon>
        <taxon>Poaceae</taxon>
        <taxon>BOP clade</taxon>
        <taxon>Pooideae</taxon>
        <taxon>Triticodae</taxon>
        <taxon>Triticeae</taxon>
        <taxon>Triticinae</taxon>
        <taxon>Triticum</taxon>
    </lineage>
</organism>
<accession>A0A3B6KQZ7</accession>
<dbReference type="Gramene" id="TraesARI5A03G02779610.1">
    <property type="protein sequence ID" value="TraesARI5A03G02779610.1"/>
    <property type="gene ID" value="TraesARI5A03G02779610"/>
</dbReference>
<dbReference type="Gramene" id="TraesSTA5A03G02728620.1">
    <property type="protein sequence ID" value="TraesSTA5A03G02728620.1"/>
    <property type="gene ID" value="TraesSTA5A03G02728620"/>
</dbReference>
<evidence type="ECO:0000313" key="14">
    <source>
        <dbReference type="EnsemblPlants" id="TraesCS5A02G415300.1"/>
    </source>
</evidence>
<evidence type="ECO:0000256" key="5">
    <source>
        <dbReference type="ARBA" id="ARBA00022729"/>
    </source>
</evidence>
<dbReference type="SUPFAM" id="SSF49503">
    <property type="entry name" value="Cupredoxins"/>
    <property type="match status" value="1"/>
</dbReference>
<dbReference type="Gramene" id="TraesCAD_scaffold_023898_01G000100.1">
    <property type="protein sequence ID" value="TraesCAD_scaffold_023898_01G000100.1"/>
    <property type="gene ID" value="TraesCAD_scaffold_023898_01G000100"/>
</dbReference>
<evidence type="ECO:0000256" key="9">
    <source>
        <dbReference type="ARBA" id="ARBA00023136"/>
    </source>
</evidence>
<dbReference type="Proteomes" id="UP000019116">
    <property type="component" value="Chromosome 5A"/>
</dbReference>
<evidence type="ECO:0000256" key="12">
    <source>
        <dbReference type="SAM" id="SignalP"/>
    </source>
</evidence>
<keyword evidence="8" id="KW-0186">Copper</keyword>
<dbReference type="RefSeq" id="XP_044385741.1">
    <property type="nucleotide sequence ID" value="XM_044529806.1"/>
</dbReference>
<evidence type="ECO:0000259" key="13">
    <source>
        <dbReference type="PROSITE" id="PS51485"/>
    </source>
</evidence>
<dbReference type="Gramene" id="TraesCS5A03G0984500.1">
    <property type="protein sequence ID" value="TraesCS5A03G0984500.1.CDS"/>
    <property type="gene ID" value="TraesCS5A03G0984500"/>
</dbReference>
<dbReference type="CDD" id="cd04216">
    <property type="entry name" value="Phytocyanin"/>
    <property type="match status" value="1"/>
</dbReference>
<dbReference type="InterPro" id="IPR003245">
    <property type="entry name" value="Phytocyanin_dom"/>
</dbReference>
<dbReference type="Gramene" id="TraesKAR5A01G0367500.1">
    <property type="protein sequence ID" value="cds.TraesKAR5A01G0367500.1"/>
    <property type="gene ID" value="TraesKAR5A01G0367500"/>
</dbReference>
<dbReference type="GO" id="GO:0046872">
    <property type="term" value="F:metal ion binding"/>
    <property type="evidence" value="ECO:0007669"/>
    <property type="project" value="UniProtKB-KW"/>
</dbReference>
<dbReference type="Gramene" id="TraesJUL5A03G02756540.1">
    <property type="protein sequence ID" value="TraesJUL5A03G02756540.1"/>
    <property type="gene ID" value="TraesJUL5A03G02756540"/>
</dbReference>
<feature type="signal peptide" evidence="12">
    <location>
        <begin position="1"/>
        <end position="27"/>
    </location>
</feature>
<dbReference type="GO" id="GO:0009055">
    <property type="term" value="F:electron transfer activity"/>
    <property type="evidence" value="ECO:0007669"/>
    <property type="project" value="InterPro"/>
</dbReference>
<dbReference type="PANTHER" id="PTHR33021">
    <property type="entry name" value="BLUE COPPER PROTEIN"/>
    <property type="match status" value="1"/>
</dbReference>
<evidence type="ECO:0000256" key="4">
    <source>
        <dbReference type="ARBA" id="ARBA00022723"/>
    </source>
</evidence>
<keyword evidence="4" id="KW-0479">Metal-binding</keyword>
<dbReference type="KEGG" id="taes:123107917"/>
<proteinExistence type="predicted"/>
<dbReference type="OrthoDB" id="784190at2759"/>
<dbReference type="InterPro" id="IPR008972">
    <property type="entry name" value="Cupredoxin"/>
</dbReference>
<keyword evidence="9" id="KW-0472">Membrane</keyword>
<dbReference type="GO" id="GO:0005886">
    <property type="term" value="C:plasma membrane"/>
    <property type="evidence" value="ECO:0000318"/>
    <property type="project" value="GO_Central"/>
</dbReference>
<evidence type="ECO:0000256" key="11">
    <source>
        <dbReference type="ARBA" id="ARBA00023180"/>
    </source>
</evidence>
<keyword evidence="6" id="KW-0249">Electron transport</keyword>
<dbReference type="Gramene" id="TraesROB_scaffold_089769_01G000100.1">
    <property type="protein sequence ID" value="TraesROB_scaffold_089769_01G000100.1"/>
    <property type="gene ID" value="TraesROB_scaffold_089769_01G000100"/>
</dbReference>
<sequence length="172" mass="18020">MTSKQTLVVAIAVAALTIAFLPGLAVAMEHVVGDDKGWALDFNYTAWAEANQFVIGDTLVFEYGIAGHDVVEVGGPDFLACNQPENAVVWSSGEDRVALHKAGPRWFFCSTDQHCERGMKLKITVLETAPPAPQPKPPLVAPPPSSPAGKLGACLGEAAAVVTALAVAMLVL</sequence>
<reference evidence="14" key="2">
    <citation type="submission" date="2018-10" db="UniProtKB">
        <authorList>
            <consortium name="EnsemblPlants"/>
        </authorList>
    </citation>
    <scope>IDENTIFICATION</scope>
</reference>
<keyword evidence="15" id="KW-1185">Reference proteome</keyword>
<dbReference type="InterPro" id="IPR039391">
    <property type="entry name" value="Phytocyanin-like"/>
</dbReference>
<dbReference type="Gene3D" id="2.60.40.420">
    <property type="entry name" value="Cupredoxins - blue copper proteins"/>
    <property type="match status" value="1"/>
</dbReference>
<dbReference type="SMR" id="A0A3B6KQZ7"/>
<comment type="subcellular location">
    <subcellularLocation>
        <location evidence="1">Membrane</location>
        <topology evidence="1">Single-pass type I membrane protein</topology>
    </subcellularLocation>
</comment>
<evidence type="ECO:0000256" key="7">
    <source>
        <dbReference type="ARBA" id="ARBA00022989"/>
    </source>
</evidence>